<dbReference type="RefSeq" id="WP_406787229.1">
    <property type="nucleotide sequence ID" value="NZ_JBJIAA010000006.1"/>
</dbReference>
<feature type="domain" description="Metallo-beta-lactamase" evidence="1">
    <location>
        <begin position="12"/>
        <end position="225"/>
    </location>
</feature>
<protein>
    <submittedName>
        <fullName evidence="2">MBL fold metallo-hydrolase</fullName>
    </submittedName>
</protein>
<dbReference type="EMBL" id="JBJIAA010000006">
    <property type="protein sequence ID" value="MFL0250565.1"/>
    <property type="molecule type" value="Genomic_DNA"/>
</dbReference>
<sequence length="239" mass="27178">MNQEIIRIDLEGVNCYLLKENDKFILFDTGGHLFMDKIFTNRREKLEKELEMNGCYPDNLILIVLTHGDNDHSANAAFLRNKYKARIAMHSGDVKLVEAPSLEEMLENSNYNSIIYKIIFQLMKKQLKKISQKTLNDFEKFKPDIIIDEGDSLLKYGFHCKIIHLPGHTYGSIGILTEDNSLIVGDTYANLKKPTAALNALDFSILSKSIDRLKAMDIKMVYPGHGAPFESGSIFNKSK</sequence>
<dbReference type="SMART" id="SM00849">
    <property type="entry name" value="Lactamase_B"/>
    <property type="match status" value="1"/>
</dbReference>
<reference evidence="2 3" key="1">
    <citation type="submission" date="2024-11" db="EMBL/GenBank/DDBJ databases">
        <authorList>
            <person name="Heng Y.C."/>
            <person name="Lim A.C.H."/>
            <person name="Lee J.K.Y."/>
            <person name="Kittelmann S."/>
        </authorList>
    </citation>
    <scope>NUCLEOTIDE SEQUENCE [LARGE SCALE GENOMIC DNA]</scope>
    <source>
        <strain evidence="2 3">WILCCON 0114</strain>
    </source>
</reference>
<evidence type="ECO:0000259" key="1">
    <source>
        <dbReference type="SMART" id="SM00849"/>
    </source>
</evidence>
<dbReference type="InterPro" id="IPR001279">
    <property type="entry name" value="Metallo-B-lactamas"/>
</dbReference>
<keyword evidence="3" id="KW-1185">Reference proteome</keyword>
<dbReference type="SUPFAM" id="SSF56281">
    <property type="entry name" value="Metallo-hydrolase/oxidoreductase"/>
    <property type="match status" value="1"/>
</dbReference>
<dbReference type="Gene3D" id="3.60.15.10">
    <property type="entry name" value="Ribonuclease Z/Hydroxyacylglutathione hydrolase-like"/>
    <property type="match status" value="1"/>
</dbReference>
<name>A0ABW8TFW4_9CLOT</name>
<dbReference type="InterPro" id="IPR036866">
    <property type="entry name" value="RibonucZ/Hydroxyglut_hydro"/>
</dbReference>
<proteinExistence type="predicted"/>
<dbReference type="InterPro" id="IPR050855">
    <property type="entry name" value="NDM-1-like"/>
</dbReference>
<dbReference type="Proteomes" id="UP001623592">
    <property type="component" value="Unassembled WGS sequence"/>
</dbReference>
<comment type="caution">
    <text evidence="2">The sequence shown here is derived from an EMBL/GenBank/DDBJ whole genome shotgun (WGS) entry which is preliminary data.</text>
</comment>
<dbReference type="PANTHER" id="PTHR42951">
    <property type="entry name" value="METALLO-BETA-LACTAMASE DOMAIN-CONTAINING"/>
    <property type="match status" value="1"/>
</dbReference>
<dbReference type="Pfam" id="PF00753">
    <property type="entry name" value="Lactamase_B"/>
    <property type="match status" value="1"/>
</dbReference>
<organism evidence="2 3">
    <name type="scientific">Clostridium neuense</name>
    <dbReference type="NCBI Taxonomy" id="1728934"/>
    <lineage>
        <taxon>Bacteria</taxon>
        <taxon>Bacillati</taxon>
        <taxon>Bacillota</taxon>
        <taxon>Clostridia</taxon>
        <taxon>Eubacteriales</taxon>
        <taxon>Clostridiaceae</taxon>
        <taxon>Clostridium</taxon>
    </lineage>
</organism>
<evidence type="ECO:0000313" key="3">
    <source>
        <dbReference type="Proteomes" id="UP001623592"/>
    </source>
</evidence>
<dbReference type="PANTHER" id="PTHR42951:SF17">
    <property type="entry name" value="METALLO-BETA-LACTAMASE DOMAIN-CONTAINING PROTEIN"/>
    <property type="match status" value="1"/>
</dbReference>
<accession>A0ABW8TFW4</accession>
<gene>
    <name evidence="2" type="ORF">ACJDT4_09045</name>
</gene>
<evidence type="ECO:0000313" key="2">
    <source>
        <dbReference type="EMBL" id="MFL0250565.1"/>
    </source>
</evidence>